<dbReference type="GO" id="GO:0031625">
    <property type="term" value="F:ubiquitin protein ligase binding"/>
    <property type="evidence" value="ECO:0007669"/>
    <property type="project" value="UniProtKB-ARBA"/>
</dbReference>
<comment type="subcellular location">
    <subcellularLocation>
        <location evidence="1">Cell membrane</location>
        <topology evidence="1">Single-pass type I membrane protein</topology>
    </subcellularLocation>
</comment>
<dbReference type="PROSITE" id="PS00108">
    <property type="entry name" value="PROTEIN_KINASE_ST"/>
    <property type="match status" value="1"/>
</dbReference>
<reference evidence="24" key="1">
    <citation type="journal article" date="2011" name="Nat. Genet.">
        <title>The Arabidopsis lyrata genome sequence and the basis of rapid genome size change.</title>
        <authorList>
            <person name="Hu T.T."/>
            <person name="Pattyn P."/>
            <person name="Bakker E.G."/>
            <person name="Cao J."/>
            <person name="Cheng J.-F."/>
            <person name="Clark R.M."/>
            <person name="Fahlgren N."/>
            <person name="Fawcett J.A."/>
            <person name="Grimwood J."/>
            <person name="Gundlach H."/>
            <person name="Haberer G."/>
            <person name="Hollister J.D."/>
            <person name="Ossowski S."/>
            <person name="Ottilar R.P."/>
            <person name="Salamov A.A."/>
            <person name="Schneeberger K."/>
            <person name="Spannagl M."/>
            <person name="Wang X."/>
            <person name="Yang L."/>
            <person name="Nasrallah M.E."/>
            <person name="Bergelson J."/>
            <person name="Carrington J.C."/>
            <person name="Gaut B.S."/>
            <person name="Schmutz J."/>
            <person name="Mayer K.F.X."/>
            <person name="Van de Peer Y."/>
            <person name="Grigoriev I.V."/>
            <person name="Nordborg M."/>
            <person name="Weigel D."/>
            <person name="Guo Y.-L."/>
        </authorList>
    </citation>
    <scope>NUCLEOTIDE SEQUENCE [LARGE SCALE GENOMIC DNA]</scope>
    <source>
        <strain evidence="24">cv. MN47</strain>
    </source>
</reference>
<dbReference type="SMART" id="SM00473">
    <property type="entry name" value="PAN_AP"/>
    <property type="match status" value="1"/>
</dbReference>
<evidence type="ECO:0000256" key="13">
    <source>
        <dbReference type="ARBA" id="ARBA00022989"/>
    </source>
</evidence>
<dbReference type="GO" id="GO:0004674">
    <property type="term" value="F:protein serine/threonine kinase activity"/>
    <property type="evidence" value="ECO:0007669"/>
    <property type="project" value="UniProtKB-KW"/>
</dbReference>
<dbReference type="PROSITE" id="PS50948">
    <property type="entry name" value="PAN"/>
    <property type="match status" value="1"/>
</dbReference>
<dbReference type="InterPro" id="IPR017441">
    <property type="entry name" value="Protein_kinase_ATP_BS"/>
</dbReference>
<evidence type="ECO:0000256" key="17">
    <source>
        <dbReference type="ARBA" id="ARBA00023180"/>
    </source>
</evidence>
<dbReference type="SMART" id="SM00220">
    <property type="entry name" value="S_TKc"/>
    <property type="match status" value="1"/>
</dbReference>
<proteinExistence type="inferred from homology"/>
<keyword evidence="16" id="KW-0675">Receptor</keyword>
<feature type="non-terminal residue" evidence="23">
    <location>
        <position position="1"/>
    </location>
</feature>
<evidence type="ECO:0000256" key="2">
    <source>
        <dbReference type="ARBA" id="ARBA00008536"/>
    </source>
</evidence>
<dbReference type="Pfam" id="PF08276">
    <property type="entry name" value="PAN_2"/>
    <property type="match status" value="1"/>
</dbReference>
<protein>
    <submittedName>
        <fullName evidence="23">Predicted protein</fullName>
    </submittedName>
</protein>
<dbReference type="InterPro" id="IPR000858">
    <property type="entry name" value="S_locus_glycoprot_dom"/>
</dbReference>
<feature type="binding site" evidence="18">
    <location>
        <position position="523"/>
    </location>
    <ligand>
        <name>ATP</name>
        <dbReference type="ChEBI" id="CHEBI:30616"/>
    </ligand>
</feature>
<evidence type="ECO:0000256" key="6">
    <source>
        <dbReference type="ARBA" id="ARBA00022679"/>
    </source>
</evidence>
<evidence type="ECO:0000256" key="19">
    <source>
        <dbReference type="SAM" id="Phobius"/>
    </source>
</evidence>
<dbReference type="SUPFAM" id="SSF56112">
    <property type="entry name" value="Protein kinase-like (PK-like)"/>
    <property type="match status" value="1"/>
</dbReference>
<dbReference type="PIRSF" id="PIRSF000641">
    <property type="entry name" value="SRK"/>
    <property type="match status" value="1"/>
</dbReference>
<dbReference type="AlphaFoldDB" id="D7MWF7"/>
<evidence type="ECO:0000259" key="20">
    <source>
        <dbReference type="PROSITE" id="PS50011"/>
    </source>
</evidence>
<evidence type="ECO:0000256" key="12">
    <source>
        <dbReference type="ARBA" id="ARBA00022840"/>
    </source>
</evidence>
<evidence type="ECO:0000256" key="5">
    <source>
        <dbReference type="ARBA" id="ARBA00022527"/>
    </source>
</evidence>
<evidence type="ECO:0000256" key="14">
    <source>
        <dbReference type="ARBA" id="ARBA00023136"/>
    </source>
</evidence>
<dbReference type="STRING" id="81972.D7MWF7"/>
<evidence type="ECO:0000256" key="9">
    <source>
        <dbReference type="ARBA" id="ARBA00022734"/>
    </source>
</evidence>
<evidence type="ECO:0000259" key="22">
    <source>
        <dbReference type="PROSITE" id="PS50948"/>
    </source>
</evidence>
<keyword evidence="24" id="KW-1185">Reference proteome</keyword>
<dbReference type="EMBL" id="GL348797">
    <property type="protein sequence ID" value="EFH39124.1"/>
    <property type="molecule type" value="Genomic_DNA"/>
</dbReference>
<dbReference type="GO" id="GO:0030246">
    <property type="term" value="F:carbohydrate binding"/>
    <property type="evidence" value="ECO:0007669"/>
    <property type="project" value="UniProtKB-KW"/>
</dbReference>
<keyword evidence="15" id="KW-1015">Disulfide bond</keyword>
<keyword evidence="6" id="KW-0808">Transferase</keyword>
<evidence type="ECO:0000256" key="3">
    <source>
        <dbReference type="ARBA" id="ARBA00010217"/>
    </source>
</evidence>
<dbReference type="InterPro" id="IPR001480">
    <property type="entry name" value="Bulb-type_lectin_dom"/>
</dbReference>
<dbReference type="Gramene" id="Al_scaffold_0113_1">
    <property type="protein sequence ID" value="Al_scaffold_0113_1"/>
    <property type="gene ID" value="Al_scaffold_0113_1"/>
</dbReference>
<dbReference type="HOGENOM" id="CLU_000288_116_5_1"/>
<sequence length="813" mass="92375">VSSSSSTYSSVSTSEKRTVSFNETIVSPGNVYELGLLPTDLNWYLGIWHKEDIFKQFIWVANRDKPFSISTGTLKFSENNLVLSDKDNSHVWSANMNRGGVRSPMVAELLDNGNFVVKDSNNDEVLWQTFDYPTDTLLPEMKLGRDKKTGINKVLTSWHPDDPSRIGYSLQVKNQAGLFELSVCGQDTSKCFYRSDPWDGRRFGDIPLDFSLNYVSPNWTRNVEDSNFTFLMTGQNNNSILTMDEYIPQILTWEPERMMWSLSWHPSDFYSEYKICGPNSYSSRTTTFSVCTCIKGFDPAFHENWSLRDWRGGCERTTQLNCTGDHFLQLKNMKLPDTKDVTVDMVIGKKNCEKRCLRDCDCTAYAYVTILKGHAGCVMWTGALNDFQNYSVGGRDLYVKVAAAIDHDETNQTITTKNTKNKGMGRTLEVTVIIIIGVVVVALATFATYYYWKQHNRRTIITHGPSKTMIMNEIARQTRCEFMNLVHVAEATNDFSEANKLGEGGFGVVYKGTLPNGNTVAVKRLAITSSQGFNEFKNEVQTISSVLHINLVRLHGYCWEDREQLLIYEYMENSSLNYYIFETQSSLLNWEKRFCIIKGIVQGLSYLHNYATPSIIHRDLKPSNILLGKDMIPKISDFGMAKLLENDEIQSTTGKAVGTGYMSEEYALHGKLSERSDIFSFGVTLLEIVTGKRNIEYCNYYRGDSLLDYVWRHFDEGNILHVVDPNFVDSSLVEEELWRTIQVGLLCVQNDEDDRPSTESVALMLSTSKMEIPLPKKPNYFYARLIRGEIASSSSVTESTSINQITLSAIKSR</sequence>
<dbReference type="FunFam" id="1.10.510.10:FF:000240">
    <property type="entry name" value="Lectin-domain containing receptor kinase A4.3"/>
    <property type="match status" value="1"/>
</dbReference>
<dbReference type="SMART" id="SM00108">
    <property type="entry name" value="B_lectin"/>
    <property type="match status" value="1"/>
</dbReference>
<feature type="transmembrane region" description="Helical" evidence="19">
    <location>
        <begin position="430"/>
        <end position="452"/>
    </location>
</feature>
<evidence type="ECO:0000256" key="15">
    <source>
        <dbReference type="ARBA" id="ARBA00023157"/>
    </source>
</evidence>
<dbReference type="CDD" id="cd00028">
    <property type="entry name" value="B_lectin"/>
    <property type="match status" value="1"/>
</dbReference>
<keyword evidence="14 19" id="KW-0472">Membrane</keyword>
<dbReference type="SUPFAM" id="SSF51110">
    <property type="entry name" value="alpha-D-mannose-specific plant lectins"/>
    <property type="match status" value="1"/>
</dbReference>
<dbReference type="InterPro" id="IPR001245">
    <property type="entry name" value="Ser-Thr/Tyr_kinase_cat_dom"/>
</dbReference>
<keyword evidence="10 18" id="KW-0547">Nucleotide-binding</keyword>
<keyword evidence="5" id="KW-0723">Serine/threonine-protein kinase</keyword>
<feature type="domain" description="Apple" evidence="22">
    <location>
        <begin position="322"/>
        <end position="402"/>
    </location>
</feature>
<dbReference type="Gene3D" id="1.10.510.10">
    <property type="entry name" value="Transferase(Phosphotransferase) domain 1"/>
    <property type="match status" value="1"/>
</dbReference>
<dbReference type="Pfam" id="PF00954">
    <property type="entry name" value="S_locus_glycop"/>
    <property type="match status" value="1"/>
</dbReference>
<dbReference type="Proteomes" id="UP000008694">
    <property type="component" value="Unassembled WGS sequence"/>
</dbReference>
<dbReference type="InterPro" id="IPR036426">
    <property type="entry name" value="Bulb-type_lectin_dom_sf"/>
</dbReference>
<dbReference type="FunFam" id="3.30.200.20:FF:000162">
    <property type="entry name" value="Adenine nucleotide alpha hydrolase-like domain kinase"/>
    <property type="match status" value="1"/>
</dbReference>
<keyword evidence="12 18" id="KW-0067">ATP-binding</keyword>
<evidence type="ECO:0000256" key="10">
    <source>
        <dbReference type="ARBA" id="ARBA00022741"/>
    </source>
</evidence>
<dbReference type="InterPro" id="IPR024171">
    <property type="entry name" value="SRK-like_kinase"/>
</dbReference>
<feature type="domain" description="Bulb-type lectin" evidence="21">
    <location>
        <begin position="10"/>
        <end position="130"/>
    </location>
</feature>
<comment type="similarity">
    <text evidence="2">In the N-terminal section; belongs to the leguminous lectin family.</text>
</comment>
<dbReference type="PANTHER" id="PTHR27002">
    <property type="entry name" value="RECEPTOR-LIKE SERINE/THREONINE-PROTEIN KINASE SD1-8"/>
    <property type="match status" value="1"/>
</dbReference>
<dbReference type="Pfam" id="PF07714">
    <property type="entry name" value="PK_Tyr_Ser-Thr"/>
    <property type="match status" value="1"/>
</dbReference>
<organism evidence="24">
    <name type="scientific">Arabidopsis lyrata subsp. lyrata</name>
    <name type="common">Lyre-leaved rock-cress</name>
    <dbReference type="NCBI Taxonomy" id="81972"/>
    <lineage>
        <taxon>Eukaryota</taxon>
        <taxon>Viridiplantae</taxon>
        <taxon>Streptophyta</taxon>
        <taxon>Embryophyta</taxon>
        <taxon>Tracheophyta</taxon>
        <taxon>Spermatophyta</taxon>
        <taxon>Magnoliopsida</taxon>
        <taxon>eudicotyledons</taxon>
        <taxon>Gunneridae</taxon>
        <taxon>Pentapetalae</taxon>
        <taxon>rosids</taxon>
        <taxon>malvids</taxon>
        <taxon>Brassicales</taxon>
        <taxon>Brassicaceae</taxon>
        <taxon>Camelineae</taxon>
        <taxon>Arabidopsis</taxon>
    </lineage>
</organism>
<evidence type="ECO:0000256" key="7">
    <source>
        <dbReference type="ARBA" id="ARBA00022692"/>
    </source>
</evidence>
<keyword evidence="9" id="KW-0430">Lectin</keyword>
<evidence type="ECO:0000256" key="8">
    <source>
        <dbReference type="ARBA" id="ARBA00022729"/>
    </source>
</evidence>
<dbReference type="Pfam" id="PF01453">
    <property type="entry name" value="B_lectin"/>
    <property type="match status" value="1"/>
</dbReference>
<dbReference type="InterPro" id="IPR003609">
    <property type="entry name" value="Pan_app"/>
</dbReference>
<evidence type="ECO:0000256" key="4">
    <source>
        <dbReference type="ARBA" id="ARBA00022475"/>
    </source>
</evidence>
<dbReference type="InterPro" id="IPR011009">
    <property type="entry name" value="Kinase-like_dom_sf"/>
</dbReference>
<keyword evidence="8" id="KW-0732">Signal</keyword>
<evidence type="ECO:0000313" key="23">
    <source>
        <dbReference type="EMBL" id="EFH39124.1"/>
    </source>
</evidence>
<dbReference type="PROSITE" id="PS00107">
    <property type="entry name" value="PROTEIN_KINASE_ATP"/>
    <property type="match status" value="1"/>
</dbReference>
<name>D7MWF7_ARALL</name>
<evidence type="ECO:0000256" key="16">
    <source>
        <dbReference type="ARBA" id="ARBA00023170"/>
    </source>
</evidence>
<dbReference type="Gene3D" id="3.30.200.20">
    <property type="entry name" value="Phosphorylase Kinase, domain 1"/>
    <property type="match status" value="1"/>
</dbReference>
<dbReference type="GO" id="GO:0048544">
    <property type="term" value="P:recognition of pollen"/>
    <property type="evidence" value="ECO:0007669"/>
    <property type="project" value="InterPro"/>
</dbReference>
<keyword evidence="17" id="KW-0325">Glycoprotein</keyword>
<keyword evidence="13 19" id="KW-1133">Transmembrane helix</keyword>
<comment type="similarity">
    <text evidence="3">In the C-terminal section; belongs to the protein kinase superfamily. Ser/Thr protein kinase family.</text>
</comment>
<evidence type="ECO:0000313" key="24">
    <source>
        <dbReference type="Proteomes" id="UP000008694"/>
    </source>
</evidence>
<dbReference type="PROSITE" id="PS50011">
    <property type="entry name" value="PROTEIN_KINASE_DOM"/>
    <property type="match status" value="1"/>
</dbReference>
<keyword evidence="4" id="KW-1003">Cell membrane</keyword>
<dbReference type="GO" id="GO:0005524">
    <property type="term" value="F:ATP binding"/>
    <property type="evidence" value="ECO:0007669"/>
    <property type="project" value="UniProtKB-UniRule"/>
</dbReference>
<dbReference type="CDD" id="cd14066">
    <property type="entry name" value="STKc_IRAK"/>
    <property type="match status" value="1"/>
</dbReference>
<dbReference type="InterPro" id="IPR008271">
    <property type="entry name" value="Ser/Thr_kinase_AS"/>
</dbReference>
<dbReference type="CDD" id="cd01098">
    <property type="entry name" value="PAN_AP_plant"/>
    <property type="match status" value="1"/>
</dbReference>
<dbReference type="PANTHER" id="PTHR27002:SF181">
    <property type="entry name" value="RECEPTOR-LIKE SERINE_THREONINE-PROTEIN KINASE"/>
    <property type="match status" value="1"/>
</dbReference>
<dbReference type="GO" id="GO:0002229">
    <property type="term" value="P:defense response to oomycetes"/>
    <property type="evidence" value="ECO:0007669"/>
    <property type="project" value="UniProtKB-ARBA"/>
</dbReference>
<keyword evidence="11" id="KW-0418">Kinase</keyword>
<evidence type="ECO:0000256" key="18">
    <source>
        <dbReference type="PROSITE-ProRule" id="PRU10141"/>
    </source>
</evidence>
<dbReference type="InterPro" id="IPR000719">
    <property type="entry name" value="Prot_kinase_dom"/>
</dbReference>
<dbReference type="GO" id="GO:0005886">
    <property type="term" value="C:plasma membrane"/>
    <property type="evidence" value="ECO:0007669"/>
    <property type="project" value="UniProtKB-SubCell"/>
</dbReference>
<gene>
    <name evidence="23" type="ORF">ARALYDRAFT_655443</name>
</gene>
<feature type="domain" description="Protein kinase" evidence="20">
    <location>
        <begin position="495"/>
        <end position="782"/>
    </location>
</feature>
<evidence type="ECO:0000256" key="11">
    <source>
        <dbReference type="ARBA" id="ARBA00022777"/>
    </source>
</evidence>
<accession>D7MWF7</accession>
<evidence type="ECO:0000259" key="21">
    <source>
        <dbReference type="PROSITE" id="PS50927"/>
    </source>
</evidence>
<keyword evidence="7 19" id="KW-0812">Transmembrane</keyword>
<dbReference type="PROSITE" id="PS50927">
    <property type="entry name" value="BULB_LECTIN"/>
    <property type="match status" value="1"/>
</dbReference>
<dbReference type="Gene3D" id="2.90.10.10">
    <property type="entry name" value="Bulb-type lectin domain"/>
    <property type="match status" value="1"/>
</dbReference>
<evidence type="ECO:0000256" key="1">
    <source>
        <dbReference type="ARBA" id="ARBA00004251"/>
    </source>
</evidence>